<name>A0A497EV19_9CREN</name>
<dbReference type="Proteomes" id="UP000281962">
    <property type="component" value="Unassembled WGS sequence"/>
</dbReference>
<keyword evidence="1" id="KW-0472">Membrane</keyword>
<protein>
    <submittedName>
        <fullName evidence="2">Uncharacterized protein</fullName>
    </submittedName>
</protein>
<feature type="transmembrane region" description="Helical" evidence="1">
    <location>
        <begin position="122"/>
        <end position="140"/>
    </location>
</feature>
<dbReference type="AlphaFoldDB" id="A0A497EV19"/>
<reference evidence="2 3" key="1">
    <citation type="submission" date="2018-06" db="EMBL/GenBank/DDBJ databases">
        <title>Extensive metabolic versatility and redundancy in microbially diverse, dynamic hydrothermal sediments.</title>
        <authorList>
            <person name="Dombrowski N."/>
            <person name="Teske A."/>
            <person name="Baker B.J."/>
        </authorList>
    </citation>
    <scope>NUCLEOTIDE SEQUENCE [LARGE SCALE GENOMIC DNA]</scope>
    <source>
        <strain evidence="2">B30_G17</strain>
    </source>
</reference>
<evidence type="ECO:0000256" key="1">
    <source>
        <dbReference type="SAM" id="Phobius"/>
    </source>
</evidence>
<feature type="transmembrane region" description="Helical" evidence="1">
    <location>
        <begin position="195"/>
        <end position="215"/>
    </location>
</feature>
<feature type="transmembrane region" description="Helical" evidence="1">
    <location>
        <begin position="152"/>
        <end position="175"/>
    </location>
</feature>
<evidence type="ECO:0000313" key="3">
    <source>
        <dbReference type="Proteomes" id="UP000281962"/>
    </source>
</evidence>
<dbReference type="EMBL" id="QMQY01000030">
    <property type="protein sequence ID" value="RLE50996.1"/>
    <property type="molecule type" value="Genomic_DNA"/>
</dbReference>
<feature type="transmembrane region" description="Helical" evidence="1">
    <location>
        <begin position="12"/>
        <end position="30"/>
    </location>
</feature>
<gene>
    <name evidence="2" type="ORF">DRJ21_01025</name>
</gene>
<organism evidence="2 3">
    <name type="scientific">Thermoproteota archaeon</name>
    <dbReference type="NCBI Taxonomy" id="2056631"/>
    <lineage>
        <taxon>Archaea</taxon>
        <taxon>Thermoproteota</taxon>
    </lineage>
</organism>
<evidence type="ECO:0000313" key="2">
    <source>
        <dbReference type="EMBL" id="RLE50996.1"/>
    </source>
</evidence>
<proteinExistence type="predicted"/>
<feature type="transmembrane region" description="Helical" evidence="1">
    <location>
        <begin position="82"/>
        <end position="102"/>
    </location>
</feature>
<keyword evidence="1" id="KW-1133">Transmembrane helix</keyword>
<accession>A0A497EV19</accession>
<keyword evidence="1" id="KW-0812">Transmembrane</keyword>
<feature type="transmembrane region" description="Helical" evidence="1">
    <location>
        <begin position="50"/>
        <end position="70"/>
    </location>
</feature>
<comment type="caution">
    <text evidence="2">The sequence shown here is derived from an EMBL/GenBank/DDBJ whole genome shotgun (WGS) entry which is preliminary data.</text>
</comment>
<sequence>MALVYRRHIPILITFIMGIMMIVQFFLVPPKPVEPYQKALAEVGEALTNWANLLAAFTIGFGLVNLFFIHGRHVTRRTPGQWYYSAWLLFVMFIMVIFGIFGDEELGISTATTYQFEWMYKWIYTPLSGTMYASLAFYITSASYRAFRARTLEAGVLLIVGLLVLFKLAPVWQVYLPQVIPLVNWIYKYIVTSSYRGILIGAGIGAVLLGIRTIIGLETGYLGRRE</sequence>